<organism evidence="1 2">
    <name type="scientific">Allorhizobium borbori</name>
    <dbReference type="NCBI Taxonomy" id="485907"/>
    <lineage>
        <taxon>Bacteria</taxon>
        <taxon>Pseudomonadati</taxon>
        <taxon>Pseudomonadota</taxon>
        <taxon>Alphaproteobacteria</taxon>
        <taxon>Hyphomicrobiales</taxon>
        <taxon>Rhizobiaceae</taxon>
        <taxon>Rhizobium/Agrobacterium group</taxon>
        <taxon>Allorhizobium</taxon>
    </lineage>
</organism>
<comment type="caution">
    <text evidence="1">The sequence shown here is derived from an EMBL/GenBank/DDBJ whole genome shotgun (WGS) entry which is preliminary data.</text>
</comment>
<evidence type="ECO:0000313" key="2">
    <source>
        <dbReference type="Proteomes" id="UP000584824"/>
    </source>
</evidence>
<dbReference type="RefSeq" id="WP_183789301.1">
    <property type="nucleotide sequence ID" value="NZ_JACIDU010000002.1"/>
</dbReference>
<proteinExistence type="predicted"/>
<accession>A0A7W6P058</accession>
<dbReference type="Pfam" id="PF11162">
    <property type="entry name" value="DUF2946"/>
    <property type="match status" value="1"/>
</dbReference>
<reference evidence="1 2" key="1">
    <citation type="submission" date="2020-08" db="EMBL/GenBank/DDBJ databases">
        <title>Genomic Encyclopedia of Type Strains, Phase IV (KMG-IV): sequencing the most valuable type-strain genomes for metagenomic binning, comparative biology and taxonomic classification.</title>
        <authorList>
            <person name="Goeker M."/>
        </authorList>
    </citation>
    <scope>NUCLEOTIDE SEQUENCE [LARGE SCALE GENOMIC DNA]</scope>
    <source>
        <strain evidence="1 2">DSM 26385</strain>
    </source>
</reference>
<gene>
    <name evidence="1" type="ORF">GGQ66_000626</name>
</gene>
<dbReference type="AlphaFoldDB" id="A0A7W6P058"/>
<protein>
    <recommendedName>
        <fullName evidence="3">DUF2946 domain-containing protein</fullName>
    </recommendedName>
</protein>
<name>A0A7W6P058_9HYPH</name>
<evidence type="ECO:0000313" key="1">
    <source>
        <dbReference type="EMBL" id="MBB4102098.1"/>
    </source>
</evidence>
<dbReference type="InterPro" id="IPR021333">
    <property type="entry name" value="DUF2946"/>
</dbReference>
<sequence>MTNRKGQISRWTRIICALALILVGFAHKPPQVFTTVPASEFAAYVLPDGTLPFLCDVANLDGDKGPMHDHGRCEACLLSASTLLPPPPSLAVPPLRLAETLLPQSPKSALVTPFRLTSAPRGPPSISHA</sequence>
<dbReference type="Proteomes" id="UP000584824">
    <property type="component" value="Unassembled WGS sequence"/>
</dbReference>
<keyword evidence="2" id="KW-1185">Reference proteome</keyword>
<dbReference type="EMBL" id="JACIDU010000002">
    <property type="protein sequence ID" value="MBB4102098.1"/>
    <property type="molecule type" value="Genomic_DNA"/>
</dbReference>
<evidence type="ECO:0008006" key="3">
    <source>
        <dbReference type="Google" id="ProtNLM"/>
    </source>
</evidence>